<name>A0A6S6SMX6_9GAMM</name>
<dbReference type="InterPro" id="IPR004027">
    <property type="entry name" value="SEC_C_motif"/>
</dbReference>
<dbReference type="NCBIfam" id="TIGR02292">
    <property type="entry name" value="ygfB_yecA"/>
    <property type="match status" value="1"/>
</dbReference>
<gene>
    <name evidence="2" type="ORF">HELGO_WM33514</name>
</gene>
<dbReference type="InterPro" id="IPR011978">
    <property type="entry name" value="YgfB-like"/>
</dbReference>
<organism evidence="2">
    <name type="scientific">uncultured Thiotrichaceae bacterium</name>
    <dbReference type="NCBI Taxonomy" id="298394"/>
    <lineage>
        <taxon>Bacteria</taxon>
        <taxon>Pseudomonadati</taxon>
        <taxon>Pseudomonadota</taxon>
        <taxon>Gammaproteobacteria</taxon>
        <taxon>Thiotrichales</taxon>
        <taxon>Thiotrichaceae</taxon>
        <taxon>environmental samples</taxon>
    </lineage>
</organism>
<proteinExistence type="predicted"/>
<dbReference type="Pfam" id="PF03695">
    <property type="entry name" value="UPF0149"/>
    <property type="match status" value="1"/>
</dbReference>
<dbReference type="SUPFAM" id="SSF103642">
    <property type="entry name" value="Sec-C motif"/>
    <property type="match status" value="1"/>
</dbReference>
<dbReference type="EMBL" id="CACVAT010000176">
    <property type="protein sequence ID" value="CAA6811688.1"/>
    <property type="molecule type" value="Genomic_DNA"/>
</dbReference>
<feature type="domain" description="DUF6933" evidence="1">
    <location>
        <begin position="47"/>
        <end position="182"/>
    </location>
</feature>
<accession>A0A6S6SMX6</accession>
<protein>
    <recommendedName>
        <fullName evidence="1">DUF6933 domain-containing protein</fullName>
    </recommendedName>
</protein>
<dbReference type="InterPro" id="IPR036255">
    <property type="entry name" value="YgfB-like_sf"/>
</dbReference>
<dbReference type="Pfam" id="PF22016">
    <property type="entry name" value="DUF6933"/>
    <property type="match status" value="1"/>
</dbReference>
<sequence length="488" mass="55361">MLIFNCTKAALGFFTVTRNGKKQTIVEAPPSKDMSEDALHLKYIKGLPAKPQQWLLHAITLKGKHCLIAIEVDTRLCIIAPSVEKADVVSFLGRFMEALVSEVGGRGLGYGIWDDAAADVILERCFDHLDEIQFFKRYDRSVQTQMTEVARLLSYKVDDDPDVLTDEAILQSYMKYTNDTRRKSQAFPDKNSIFPIEEMLIYWQREYQGANPQQLTNTREVLADIRESENLEMLERLKEFFSQEVREELPSLPEDPGIITSEGGPLSSAEMDFLDDVVQQHATEESVANISGLHGFLTAIVSGPNSLPSIYWFPAIWGDDDSQPDWDSDEDELQFMELVFRLMDDISDILTNNPQDYAPLFTDYEDYTSVTDWCYGYMGGVDLDESSWEGLPTDLFDQVTFLDQHSFLINEDINISLRECRELNEKVVGIAQNLYAHWSKQRSTSRRPDYPFGVGALPQKPVIVGAKTGRNEPCPCGSGKKFKKCCLN</sequence>
<evidence type="ECO:0000259" key="1">
    <source>
        <dbReference type="Pfam" id="PF22016"/>
    </source>
</evidence>
<reference evidence="2" key="1">
    <citation type="submission" date="2020-01" db="EMBL/GenBank/DDBJ databases">
        <authorList>
            <person name="Meier V. D."/>
            <person name="Meier V D."/>
        </authorList>
    </citation>
    <scope>NUCLEOTIDE SEQUENCE</scope>
    <source>
        <strain evidence="2">HLG_WM_MAG_09</strain>
    </source>
</reference>
<dbReference type="NCBIfam" id="NF007704">
    <property type="entry name" value="PRK10396.1"/>
    <property type="match status" value="1"/>
</dbReference>
<dbReference type="InterPro" id="IPR053864">
    <property type="entry name" value="DUF6933"/>
</dbReference>
<dbReference type="SUPFAM" id="SSF101327">
    <property type="entry name" value="YgfB-like"/>
    <property type="match status" value="1"/>
</dbReference>
<evidence type="ECO:0000313" key="2">
    <source>
        <dbReference type="EMBL" id="CAA6811688.1"/>
    </source>
</evidence>
<dbReference type="AlphaFoldDB" id="A0A6S6SMX6"/>
<dbReference type="Gene3D" id="1.20.120.740">
    <property type="entry name" value="YgfB uncharacterised protein family UPF0149, PF03695"/>
    <property type="match status" value="1"/>
</dbReference>
<dbReference type="Pfam" id="PF02810">
    <property type="entry name" value="SEC-C"/>
    <property type="match status" value="1"/>
</dbReference>